<evidence type="ECO:0000313" key="3">
    <source>
        <dbReference type="Proteomes" id="UP000824998"/>
    </source>
</evidence>
<feature type="region of interest" description="Disordered" evidence="1">
    <location>
        <begin position="62"/>
        <end position="113"/>
    </location>
</feature>
<dbReference type="AlphaFoldDB" id="A0A9P7YA57"/>
<organism evidence="2 3">
    <name type="scientific">Amylocarpus encephaloides</name>
    <dbReference type="NCBI Taxonomy" id="45428"/>
    <lineage>
        <taxon>Eukaryota</taxon>
        <taxon>Fungi</taxon>
        <taxon>Dikarya</taxon>
        <taxon>Ascomycota</taxon>
        <taxon>Pezizomycotina</taxon>
        <taxon>Leotiomycetes</taxon>
        <taxon>Helotiales</taxon>
        <taxon>Helotiales incertae sedis</taxon>
        <taxon>Amylocarpus</taxon>
    </lineage>
</organism>
<feature type="compositionally biased region" description="Polar residues" evidence="1">
    <location>
        <begin position="75"/>
        <end position="91"/>
    </location>
</feature>
<protein>
    <submittedName>
        <fullName evidence="2">Uncharacterized protein</fullName>
    </submittedName>
</protein>
<evidence type="ECO:0000313" key="2">
    <source>
        <dbReference type="EMBL" id="KAG9229975.1"/>
    </source>
</evidence>
<reference evidence="2" key="1">
    <citation type="journal article" date="2021" name="IMA Fungus">
        <title>Genomic characterization of three marine fungi, including Emericellopsis atlantica sp. nov. with signatures of a generalist lifestyle and marine biomass degradation.</title>
        <authorList>
            <person name="Hagestad O.C."/>
            <person name="Hou L."/>
            <person name="Andersen J.H."/>
            <person name="Hansen E.H."/>
            <person name="Altermark B."/>
            <person name="Li C."/>
            <person name="Kuhnert E."/>
            <person name="Cox R.J."/>
            <person name="Crous P.W."/>
            <person name="Spatafora J.W."/>
            <person name="Lail K."/>
            <person name="Amirebrahimi M."/>
            <person name="Lipzen A."/>
            <person name="Pangilinan J."/>
            <person name="Andreopoulos W."/>
            <person name="Hayes R.D."/>
            <person name="Ng V."/>
            <person name="Grigoriev I.V."/>
            <person name="Jackson S.A."/>
            <person name="Sutton T.D.S."/>
            <person name="Dobson A.D.W."/>
            <person name="Rama T."/>
        </authorList>
    </citation>
    <scope>NUCLEOTIDE SEQUENCE</scope>
    <source>
        <strain evidence="2">TRa018bII</strain>
    </source>
</reference>
<proteinExistence type="predicted"/>
<name>A0A9P7YA57_9HELO</name>
<feature type="compositionally biased region" description="Basic and acidic residues" evidence="1">
    <location>
        <begin position="204"/>
        <end position="226"/>
    </location>
</feature>
<feature type="compositionally biased region" description="Basic and acidic residues" evidence="1">
    <location>
        <begin position="103"/>
        <end position="113"/>
    </location>
</feature>
<feature type="region of interest" description="Disordered" evidence="1">
    <location>
        <begin position="189"/>
        <end position="226"/>
    </location>
</feature>
<accession>A0A9P7YA57</accession>
<comment type="caution">
    <text evidence="2">The sequence shown here is derived from an EMBL/GenBank/DDBJ whole genome shotgun (WGS) entry which is preliminary data.</text>
</comment>
<gene>
    <name evidence="2" type="ORF">BJ875DRAFT_488412</name>
</gene>
<sequence length="226" mass="25075">MSSEKPENPWYLGHVLTWNDCHNDSTSNSARPTLRESLTARRLSPDIAGSCPISLSLDHQSSARASSAQYRHPSLTPSLSQKSSTAPQNNCPKPRHHPPNHQHQFEHQENHQHDTAIQISPDGLVSRANSATMSKAVPRFDGGIMDPAWLREHFPHLADSTLSDANIESTIKIMETYRDACFLPCENDTENHAEENNKGAGGTKRQDASSSKERNAEIDRTKHSGK</sequence>
<evidence type="ECO:0000256" key="1">
    <source>
        <dbReference type="SAM" id="MobiDB-lite"/>
    </source>
</evidence>
<keyword evidence="3" id="KW-1185">Reference proteome</keyword>
<dbReference type="EMBL" id="MU251713">
    <property type="protein sequence ID" value="KAG9229975.1"/>
    <property type="molecule type" value="Genomic_DNA"/>
</dbReference>
<dbReference type="Proteomes" id="UP000824998">
    <property type="component" value="Unassembled WGS sequence"/>
</dbReference>